<dbReference type="Proteomes" id="UP000248856">
    <property type="component" value="Unassembled WGS sequence"/>
</dbReference>
<dbReference type="InterPro" id="IPR049708">
    <property type="entry name" value="PP0621-like"/>
</dbReference>
<dbReference type="RefSeq" id="WP_111875792.1">
    <property type="nucleotide sequence ID" value="NZ_CBCSGC010000259.1"/>
</dbReference>
<dbReference type="EMBL" id="QLTA01000003">
    <property type="protein sequence ID" value="RAR85896.1"/>
    <property type="molecule type" value="Genomic_DNA"/>
</dbReference>
<gene>
    <name evidence="1" type="ORF">AX018_1003128</name>
</gene>
<protein>
    <submittedName>
        <fullName evidence="1">Uncharacterized protein</fullName>
    </submittedName>
</protein>
<evidence type="ECO:0000313" key="1">
    <source>
        <dbReference type="EMBL" id="RAR85896.1"/>
    </source>
</evidence>
<sequence length="76" mass="8534">MKYLVLFLVLAIAFWAWRGQRGARMQQEGHARRRGIAPPQDMVPCAHCGVHLPRQGAVAHAGLHYCGPEHQRLGPR</sequence>
<comment type="caution">
    <text evidence="1">The sequence shown here is derived from an EMBL/GenBank/DDBJ whole genome shotgun (WGS) entry which is preliminary data.</text>
</comment>
<dbReference type="AlphaFoldDB" id="A0A328ZUG5"/>
<keyword evidence="2" id="KW-1185">Reference proteome</keyword>
<name>A0A328ZUG5_9BURK</name>
<accession>A0A328ZUG5</accession>
<evidence type="ECO:0000313" key="2">
    <source>
        <dbReference type="Proteomes" id="UP000248856"/>
    </source>
</evidence>
<proteinExistence type="predicted"/>
<reference evidence="1 2" key="1">
    <citation type="submission" date="2018-06" db="EMBL/GenBank/DDBJ databases">
        <title>Genomic Encyclopedia of Archaeal and Bacterial Type Strains, Phase II (KMG-II): from individual species to whole genera.</title>
        <authorList>
            <person name="Goeker M."/>
        </authorList>
    </citation>
    <scope>NUCLEOTIDE SEQUENCE [LARGE SCALE GENOMIC DNA]</scope>
    <source>
        <strain evidence="1 2">CFPB 3232</strain>
    </source>
</reference>
<dbReference type="OrthoDB" id="9814432at2"/>
<organism evidence="1 2">
    <name type="scientific">Paracidovorax anthurii</name>
    <dbReference type="NCBI Taxonomy" id="78229"/>
    <lineage>
        <taxon>Bacteria</taxon>
        <taxon>Pseudomonadati</taxon>
        <taxon>Pseudomonadota</taxon>
        <taxon>Betaproteobacteria</taxon>
        <taxon>Burkholderiales</taxon>
        <taxon>Comamonadaceae</taxon>
        <taxon>Paracidovorax</taxon>
    </lineage>
</organism>
<dbReference type="NCBIfam" id="NF041023">
    <property type="entry name" value="PP0621_fam"/>
    <property type="match status" value="1"/>
</dbReference>